<gene>
    <name evidence="5" type="ORF">WQ57_16915</name>
</gene>
<protein>
    <submittedName>
        <fullName evidence="5">MarR family transcriptional regulator</fullName>
    </submittedName>
</protein>
<comment type="caution">
    <text evidence="5">The sequence shown here is derived from an EMBL/GenBank/DDBJ whole genome shotgun (WGS) entry which is preliminary data.</text>
</comment>
<evidence type="ECO:0000313" key="5">
    <source>
        <dbReference type="EMBL" id="KKK36914.1"/>
    </source>
</evidence>
<dbReference type="PANTHER" id="PTHR42756:SF1">
    <property type="entry name" value="TRANSCRIPTIONAL REPRESSOR OF EMRAB OPERON"/>
    <property type="match status" value="1"/>
</dbReference>
<keyword evidence="3" id="KW-0804">Transcription</keyword>
<dbReference type="Pfam" id="PF01047">
    <property type="entry name" value="MarR"/>
    <property type="match status" value="1"/>
</dbReference>
<evidence type="ECO:0000256" key="3">
    <source>
        <dbReference type="ARBA" id="ARBA00023163"/>
    </source>
</evidence>
<organism evidence="5 6">
    <name type="scientific">Mesobacillus campisalis</name>
    <dbReference type="NCBI Taxonomy" id="1408103"/>
    <lineage>
        <taxon>Bacteria</taxon>
        <taxon>Bacillati</taxon>
        <taxon>Bacillota</taxon>
        <taxon>Bacilli</taxon>
        <taxon>Bacillales</taxon>
        <taxon>Bacillaceae</taxon>
        <taxon>Mesobacillus</taxon>
    </lineage>
</organism>
<keyword evidence="2" id="KW-0238">DNA-binding</keyword>
<reference evidence="5 6" key="1">
    <citation type="submission" date="2015-04" db="EMBL/GenBank/DDBJ databases">
        <title>Taxonomic description and genome sequence of Bacillus campisalis sp. nov., a novel member of the genus Bacillus isolated from solar saltern.</title>
        <authorList>
            <person name="Mathan Kumar R."/>
            <person name="Kaur G."/>
            <person name="Kumar A."/>
            <person name="Singh N.K."/>
            <person name="Kaur N."/>
            <person name="Kumar N."/>
            <person name="Mayilraj S."/>
        </authorList>
    </citation>
    <scope>NUCLEOTIDE SEQUENCE [LARGE SCALE GENOMIC DNA]</scope>
    <source>
        <strain evidence="5 6">SA2-6</strain>
    </source>
</reference>
<evidence type="ECO:0000259" key="4">
    <source>
        <dbReference type="PROSITE" id="PS50995"/>
    </source>
</evidence>
<proteinExistence type="predicted"/>
<accession>A0A0M2SQS3</accession>
<dbReference type="PRINTS" id="PR00598">
    <property type="entry name" value="HTHMARR"/>
</dbReference>
<keyword evidence="6" id="KW-1185">Reference proteome</keyword>
<dbReference type="PROSITE" id="PS50995">
    <property type="entry name" value="HTH_MARR_2"/>
    <property type="match status" value="1"/>
</dbReference>
<dbReference type="InterPro" id="IPR036390">
    <property type="entry name" value="WH_DNA-bd_sf"/>
</dbReference>
<dbReference type="SMART" id="SM00347">
    <property type="entry name" value="HTH_MARR"/>
    <property type="match status" value="1"/>
</dbReference>
<dbReference type="Gene3D" id="1.10.10.10">
    <property type="entry name" value="Winged helix-like DNA-binding domain superfamily/Winged helix DNA-binding domain"/>
    <property type="match status" value="1"/>
</dbReference>
<feature type="domain" description="HTH marR-type" evidence="4">
    <location>
        <begin position="3"/>
        <end position="137"/>
    </location>
</feature>
<dbReference type="RefSeq" id="WP_046524937.1">
    <property type="nucleotide sequence ID" value="NZ_LAYY01000020.1"/>
</dbReference>
<evidence type="ECO:0000256" key="2">
    <source>
        <dbReference type="ARBA" id="ARBA00023125"/>
    </source>
</evidence>
<dbReference type="AlphaFoldDB" id="A0A0M2SQS3"/>
<name>A0A0M2SQS3_9BACI</name>
<dbReference type="EMBL" id="LAYY01000020">
    <property type="protein sequence ID" value="KKK36914.1"/>
    <property type="molecule type" value="Genomic_DNA"/>
</dbReference>
<dbReference type="PANTHER" id="PTHR42756">
    <property type="entry name" value="TRANSCRIPTIONAL REGULATOR, MARR"/>
    <property type="match status" value="1"/>
</dbReference>
<dbReference type="GO" id="GO:0003677">
    <property type="term" value="F:DNA binding"/>
    <property type="evidence" value="ECO:0007669"/>
    <property type="project" value="UniProtKB-KW"/>
</dbReference>
<dbReference type="SUPFAM" id="SSF46785">
    <property type="entry name" value="Winged helix' DNA-binding domain"/>
    <property type="match status" value="1"/>
</dbReference>
<dbReference type="InterPro" id="IPR000835">
    <property type="entry name" value="HTH_MarR-typ"/>
</dbReference>
<dbReference type="OrthoDB" id="166070at2"/>
<evidence type="ECO:0000313" key="6">
    <source>
        <dbReference type="Proteomes" id="UP000034166"/>
    </source>
</evidence>
<dbReference type="PATRIC" id="fig|1408103.3.peg.3766"/>
<dbReference type="Proteomes" id="UP000034166">
    <property type="component" value="Unassembled WGS sequence"/>
</dbReference>
<keyword evidence="1" id="KW-0805">Transcription regulation</keyword>
<dbReference type="InterPro" id="IPR036388">
    <property type="entry name" value="WH-like_DNA-bd_sf"/>
</dbReference>
<evidence type="ECO:0000256" key="1">
    <source>
        <dbReference type="ARBA" id="ARBA00023015"/>
    </source>
</evidence>
<sequence>MREKDLFKLIHMIDKINNENIIKFTKAFPYPLGISPILVLSDLKTNGVQKQVDLADKLGYTKGAMTNIAAKLLDLELAEKVFDETDRRVIQLQITPAGEKALSEAQAIGRTLFMQHFEALNEEEINQYFKIQEKLLKHIQDRK</sequence>
<dbReference type="GO" id="GO:0003700">
    <property type="term" value="F:DNA-binding transcription factor activity"/>
    <property type="evidence" value="ECO:0007669"/>
    <property type="project" value="InterPro"/>
</dbReference>